<dbReference type="GO" id="GO:0003677">
    <property type="term" value="F:DNA binding"/>
    <property type="evidence" value="ECO:0007669"/>
    <property type="project" value="InterPro"/>
</dbReference>
<accession>A0A3L8PVR0</accession>
<dbReference type="Gene3D" id="1.10.10.10">
    <property type="entry name" value="Winged helix-like DNA-binding domain superfamily/Winged helix DNA-binding domain"/>
    <property type="match status" value="1"/>
</dbReference>
<reference evidence="2 3" key="1">
    <citation type="submission" date="2018-09" db="EMBL/GenBank/DDBJ databases">
        <title>Phylogeny of the Shewanellaceae, and recommendation for two new genera, Pseudoshewanella and Parashewanella.</title>
        <authorList>
            <person name="Wang G."/>
        </authorList>
    </citation>
    <scope>NUCLEOTIDE SEQUENCE [LARGE SCALE GENOMIC DNA]</scope>
    <source>
        <strain evidence="2 3">C51</strain>
    </source>
</reference>
<name>A0A3L8PVR0_9GAMM</name>
<evidence type="ECO:0000259" key="1">
    <source>
        <dbReference type="SMART" id="SM00421"/>
    </source>
</evidence>
<protein>
    <submittedName>
        <fullName evidence="2">Helix-turn-helix transcriptional regulator</fullName>
    </submittedName>
</protein>
<proteinExistence type="predicted"/>
<dbReference type="EMBL" id="QZEI01000094">
    <property type="protein sequence ID" value="RLV58142.1"/>
    <property type="molecule type" value="Genomic_DNA"/>
</dbReference>
<dbReference type="InterPro" id="IPR036388">
    <property type="entry name" value="WH-like_DNA-bd_sf"/>
</dbReference>
<dbReference type="OrthoDB" id="561214at2"/>
<dbReference type="Proteomes" id="UP000281474">
    <property type="component" value="Unassembled WGS sequence"/>
</dbReference>
<sequence>MNSLPIKDDMFILGMLSNIHNDPKGWEKLMEALRSQFNLNSCNLIVTNNTSFAIRFQVGAGWFPDDEMASLYVNEYAQQDPILIKLQTSEIGKVYATNLVHEEINVYDTDYYLKWAKPQGIIEGAAAYLSVDKDWSTALLTNRKEEQGKYTLQEVERLNALLPYIDDALKKSFVIAQDTISNLRLKSVVNQYRLPVAILNEYGEVTALNKMMQLYINDKKTLKIKENTLHFNDKEKDKKLSLSILSSSKRIAGVDIVVDEGSRFILNDNETLAFEELIEHDGEKDIFLGTFVYIVSQNYVSVVDKKQLHHIFSLTPAETDVCSFIVEGKRPKEIALILDKSIYTVREQINNIYAKTGCNSQISLINFLSSIPAFNFNKNC</sequence>
<comment type="caution">
    <text evidence="2">The sequence shown here is derived from an EMBL/GenBank/DDBJ whole genome shotgun (WGS) entry which is preliminary data.</text>
</comment>
<evidence type="ECO:0000313" key="2">
    <source>
        <dbReference type="EMBL" id="RLV58142.1"/>
    </source>
</evidence>
<dbReference type="AlphaFoldDB" id="A0A3L8PVR0"/>
<organism evidence="2 3">
    <name type="scientific">Parashewanella curva</name>
    <dbReference type="NCBI Taxonomy" id="2338552"/>
    <lineage>
        <taxon>Bacteria</taxon>
        <taxon>Pseudomonadati</taxon>
        <taxon>Pseudomonadota</taxon>
        <taxon>Gammaproteobacteria</taxon>
        <taxon>Alteromonadales</taxon>
        <taxon>Shewanellaceae</taxon>
        <taxon>Parashewanella</taxon>
    </lineage>
</organism>
<dbReference type="SMART" id="SM00421">
    <property type="entry name" value="HTH_LUXR"/>
    <property type="match status" value="1"/>
</dbReference>
<keyword evidence="3" id="KW-1185">Reference proteome</keyword>
<feature type="domain" description="HTH luxR-type" evidence="1">
    <location>
        <begin position="311"/>
        <end position="368"/>
    </location>
</feature>
<gene>
    <name evidence="2" type="ORF">D5018_18885</name>
</gene>
<dbReference type="InterPro" id="IPR000792">
    <property type="entry name" value="Tscrpt_reg_LuxR_C"/>
</dbReference>
<dbReference type="InterPro" id="IPR016032">
    <property type="entry name" value="Sig_transdc_resp-reg_C-effctor"/>
</dbReference>
<evidence type="ECO:0000313" key="3">
    <source>
        <dbReference type="Proteomes" id="UP000281474"/>
    </source>
</evidence>
<dbReference type="RefSeq" id="WP_121840541.1">
    <property type="nucleotide sequence ID" value="NZ_ML014843.1"/>
</dbReference>
<dbReference type="GO" id="GO:0006355">
    <property type="term" value="P:regulation of DNA-templated transcription"/>
    <property type="evidence" value="ECO:0007669"/>
    <property type="project" value="InterPro"/>
</dbReference>
<dbReference type="Pfam" id="PF00196">
    <property type="entry name" value="GerE"/>
    <property type="match status" value="1"/>
</dbReference>
<dbReference type="SUPFAM" id="SSF46894">
    <property type="entry name" value="C-terminal effector domain of the bipartite response regulators"/>
    <property type="match status" value="1"/>
</dbReference>